<keyword evidence="3" id="KW-1185">Reference proteome</keyword>
<feature type="compositionally biased region" description="Low complexity" evidence="1">
    <location>
        <begin position="1"/>
        <end position="13"/>
    </location>
</feature>
<feature type="region of interest" description="Disordered" evidence="1">
    <location>
        <begin position="364"/>
        <end position="442"/>
    </location>
</feature>
<name>A0AAN6WLP5_9PEZI</name>
<feature type="compositionally biased region" description="Polar residues" evidence="1">
    <location>
        <begin position="426"/>
        <end position="440"/>
    </location>
</feature>
<gene>
    <name evidence="2" type="ORF">QBC35DRAFT_509643</name>
</gene>
<feature type="compositionally biased region" description="Low complexity" evidence="1">
    <location>
        <begin position="224"/>
        <end position="237"/>
    </location>
</feature>
<feature type="region of interest" description="Disordered" evidence="1">
    <location>
        <begin position="277"/>
        <end position="308"/>
    </location>
</feature>
<dbReference type="AlphaFoldDB" id="A0AAN6WLP5"/>
<evidence type="ECO:0000313" key="2">
    <source>
        <dbReference type="EMBL" id="KAK4182622.1"/>
    </source>
</evidence>
<feature type="region of interest" description="Disordered" evidence="1">
    <location>
        <begin position="195"/>
        <end position="251"/>
    </location>
</feature>
<proteinExistence type="predicted"/>
<feature type="compositionally biased region" description="Polar residues" evidence="1">
    <location>
        <begin position="33"/>
        <end position="58"/>
    </location>
</feature>
<accession>A0AAN6WLP5</accession>
<dbReference type="EMBL" id="MU864632">
    <property type="protein sequence ID" value="KAK4182622.1"/>
    <property type="molecule type" value="Genomic_DNA"/>
</dbReference>
<protein>
    <submittedName>
        <fullName evidence="2">Uncharacterized protein</fullName>
    </submittedName>
</protein>
<reference evidence="2" key="2">
    <citation type="submission" date="2023-05" db="EMBL/GenBank/DDBJ databases">
        <authorList>
            <consortium name="Lawrence Berkeley National Laboratory"/>
            <person name="Steindorff A."/>
            <person name="Hensen N."/>
            <person name="Bonometti L."/>
            <person name="Westerberg I."/>
            <person name="Brannstrom I.O."/>
            <person name="Guillou S."/>
            <person name="Cros-Aarteil S."/>
            <person name="Calhoun S."/>
            <person name="Haridas S."/>
            <person name="Kuo A."/>
            <person name="Mondo S."/>
            <person name="Pangilinan J."/>
            <person name="Riley R."/>
            <person name="Labutti K."/>
            <person name="Andreopoulos B."/>
            <person name="Lipzen A."/>
            <person name="Chen C."/>
            <person name="Yanf M."/>
            <person name="Daum C."/>
            <person name="Ng V."/>
            <person name="Clum A."/>
            <person name="Ohm R."/>
            <person name="Martin F."/>
            <person name="Silar P."/>
            <person name="Natvig D."/>
            <person name="Lalanne C."/>
            <person name="Gautier V."/>
            <person name="Ament-Velasquez S.L."/>
            <person name="Kruys A."/>
            <person name="Hutchinson M.I."/>
            <person name="Powell A.J."/>
            <person name="Barry K."/>
            <person name="Miller A.N."/>
            <person name="Grigoriev I.V."/>
            <person name="Debuchy R."/>
            <person name="Gladieux P."/>
            <person name="Thoren M.H."/>
            <person name="Johannesson H."/>
        </authorList>
    </citation>
    <scope>NUCLEOTIDE SEQUENCE</scope>
    <source>
        <strain evidence="2">PSN309</strain>
    </source>
</reference>
<sequence>MANSSGVSASSFSLNHRPLTSNHEELGVFSRLLQRTRSTKGSQRASQRTRPVSNNVTIQEEPKDPNHTLTPVIPTYLPDTSGIPTSADAQQQEKVDNPMPSVIQQQTSPALEMPNSPPQPQLKRKTSFRDRFKTWQKPAPTLEIIEEPKPRFVYEPKHAAADFSRMPVSPVAGQQHPLISSRSITVLKAAAPGEAAVARHSSQSRPKRHDESVPRVATENASRQPQQKPQDQYPQHQGRTSEPLRKHSKRHSYTMAEHPFEATQAAVHIPLRNMRPVGWIPGSGPERSPSFRRDQSRQQPRSEPTTDFEQFIAEAEAKERATREQILRNLSLRSAAAQLAPGHVQPNPHQQFALAGSSSAEMSAATTAVAPKSGGSATRSSTRCGGRGSGSHHRNSGHYALSGTEQQPQQQQQPRQQQTSKKSHARNSSWAPSYNTGSSSDEMKLVKTPMVFEVNEGVRRSEEHQNQPIRTLRRQASITQRIAEYIRPPRPSAGAGEPQPGYVPRTVSKRMVHPIETLVE</sequence>
<evidence type="ECO:0000256" key="1">
    <source>
        <dbReference type="SAM" id="MobiDB-lite"/>
    </source>
</evidence>
<feature type="region of interest" description="Disordered" evidence="1">
    <location>
        <begin position="1"/>
        <end position="127"/>
    </location>
</feature>
<dbReference type="Proteomes" id="UP001302126">
    <property type="component" value="Unassembled WGS sequence"/>
</dbReference>
<comment type="caution">
    <text evidence="2">The sequence shown here is derived from an EMBL/GenBank/DDBJ whole genome shotgun (WGS) entry which is preliminary data.</text>
</comment>
<organism evidence="2 3">
    <name type="scientific">Podospora australis</name>
    <dbReference type="NCBI Taxonomy" id="1536484"/>
    <lineage>
        <taxon>Eukaryota</taxon>
        <taxon>Fungi</taxon>
        <taxon>Dikarya</taxon>
        <taxon>Ascomycota</taxon>
        <taxon>Pezizomycotina</taxon>
        <taxon>Sordariomycetes</taxon>
        <taxon>Sordariomycetidae</taxon>
        <taxon>Sordariales</taxon>
        <taxon>Podosporaceae</taxon>
        <taxon>Podospora</taxon>
    </lineage>
</organism>
<feature type="compositionally biased region" description="Polar residues" evidence="1">
    <location>
        <begin position="297"/>
        <end position="308"/>
    </location>
</feature>
<feature type="compositionally biased region" description="Low complexity" evidence="1">
    <location>
        <begin position="406"/>
        <end position="418"/>
    </location>
</feature>
<reference evidence="2" key="1">
    <citation type="journal article" date="2023" name="Mol. Phylogenet. Evol.">
        <title>Genome-scale phylogeny and comparative genomics of the fungal order Sordariales.</title>
        <authorList>
            <person name="Hensen N."/>
            <person name="Bonometti L."/>
            <person name="Westerberg I."/>
            <person name="Brannstrom I.O."/>
            <person name="Guillou S."/>
            <person name="Cros-Aarteil S."/>
            <person name="Calhoun S."/>
            <person name="Haridas S."/>
            <person name="Kuo A."/>
            <person name="Mondo S."/>
            <person name="Pangilinan J."/>
            <person name="Riley R."/>
            <person name="LaButti K."/>
            <person name="Andreopoulos B."/>
            <person name="Lipzen A."/>
            <person name="Chen C."/>
            <person name="Yan M."/>
            <person name="Daum C."/>
            <person name="Ng V."/>
            <person name="Clum A."/>
            <person name="Steindorff A."/>
            <person name="Ohm R.A."/>
            <person name="Martin F."/>
            <person name="Silar P."/>
            <person name="Natvig D.O."/>
            <person name="Lalanne C."/>
            <person name="Gautier V."/>
            <person name="Ament-Velasquez S.L."/>
            <person name="Kruys A."/>
            <person name="Hutchinson M.I."/>
            <person name="Powell A.J."/>
            <person name="Barry K."/>
            <person name="Miller A.N."/>
            <person name="Grigoriev I.V."/>
            <person name="Debuchy R."/>
            <person name="Gladieux P."/>
            <person name="Hiltunen Thoren M."/>
            <person name="Johannesson H."/>
        </authorList>
    </citation>
    <scope>NUCLEOTIDE SEQUENCE</scope>
    <source>
        <strain evidence="2">PSN309</strain>
    </source>
</reference>
<feature type="region of interest" description="Disordered" evidence="1">
    <location>
        <begin position="486"/>
        <end position="508"/>
    </location>
</feature>
<evidence type="ECO:0000313" key="3">
    <source>
        <dbReference type="Proteomes" id="UP001302126"/>
    </source>
</evidence>
<feature type="compositionally biased region" description="Low complexity" evidence="1">
    <location>
        <begin position="364"/>
        <end position="384"/>
    </location>
</feature>